<accession>A0A2A6FMR5</accession>
<dbReference type="Gene3D" id="3.40.50.720">
    <property type="entry name" value="NAD(P)-binding Rossmann-like Domain"/>
    <property type="match status" value="1"/>
</dbReference>
<dbReference type="InterPro" id="IPR002347">
    <property type="entry name" value="SDR_fam"/>
</dbReference>
<dbReference type="FunFam" id="3.40.50.720:FF:000084">
    <property type="entry name" value="Short-chain dehydrogenase reductase"/>
    <property type="match status" value="1"/>
</dbReference>
<dbReference type="Proteomes" id="UP000219182">
    <property type="component" value="Unassembled WGS sequence"/>
</dbReference>
<dbReference type="EMBL" id="NWQG01000003">
    <property type="protein sequence ID" value="PDQ23032.1"/>
    <property type="molecule type" value="Genomic_DNA"/>
</dbReference>
<dbReference type="NCBIfam" id="NF005559">
    <property type="entry name" value="PRK07231.1"/>
    <property type="match status" value="1"/>
</dbReference>
<dbReference type="SUPFAM" id="SSF51735">
    <property type="entry name" value="NAD(P)-binding Rossmann-fold domains"/>
    <property type="match status" value="1"/>
</dbReference>
<sequence>MTDLSDLFGLAGKTAFISGSSRGIGLALAKALGKAGAAVIINGRDEGQVEKAVGSLKASGIEAVGSTFDVTLAEDVEREIGRLEAEFRPIDILVNNAGMQHRAPFADFPAEMFDKLMRTNLYSAFYLTQPVVRSMIGRRQGSIINICSVQSELGRPSIVPYTASKGAMKMLTKGLAAELGPHGIRVNGLAPGYFRTDLNEALVKDAEFSRWLVGRTPLARWGEVDELGGAAIFLASNASSFVTGQIVYVDGGMTGSV</sequence>
<dbReference type="RefSeq" id="WP_097571541.1">
    <property type="nucleotide sequence ID" value="NZ_NWQG01000003.1"/>
</dbReference>
<dbReference type="GO" id="GO:0008874">
    <property type="term" value="F:gluconate 5-dehydrogenase activity"/>
    <property type="evidence" value="ECO:0007669"/>
    <property type="project" value="UniProtKB-EC"/>
</dbReference>
<protein>
    <submittedName>
        <fullName evidence="2">Gluconate 5-dehydrogenase</fullName>
        <ecNumber evidence="2">1.1.1.69</ecNumber>
    </submittedName>
</protein>
<dbReference type="InterPro" id="IPR020904">
    <property type="entry name" value="Sc_DH/Rdtase_CS"/>
</dbReference>
<organism evidence="2 3">
    <name type="scientific">Mesorhizobium sanjuanii</name>
    <dbReference type="NCBI Taxonomy" id="2037900"/>
    <lineage>
        <taxon>Bacteria</taxon>
        <taxon>Pseudomonadati</taxon>
        <taxon>Pseudomonadota</taxon>
        <taxon>Alphaproteobacteria</taxon>
        <taxon>Hyphomicrobiales</taxon>
        <taxon>Phyllobacteriaceae</taxon>
        <taxon>Mesorhizobium</taxon>
    </lineage>
</organism>
<keyword evidence="3" id="KW-1185">Reference proteome</keyword>
<dbReference type="PANTHER" id="PTHR42760">
    <property type="entry name" value="SHORT-CHAIN DEHYDROGENASES/REDUCTASES FAMILY MEMBER"/>
    <property type="match status" value="1"/>
</dbReference>
<proteinExistence type="inferred from homology"/>
<gene>
    <name evidence="2" type="ORF">CN311_00830</name>
</gene>
<keyword evidence="2" id="KW-0560">Oxidoreductase</keyword>
<dbReference type="Pfam" id="PF13561">
    <property type="entry name" value="adh_short_C2"/>
    <property type="match status" value="1"/>
</dbReference>
<dbReference type="PRINTS" id="PR00080">
    <property type="entry name" value="SDRFAMILY"/>
</dbReference>
<dbReference type="AlphaFoldDB" id="A0A2A6FMR5"/>
<dbReference type="PRINTS" id="PR00081">
    <property type="entry name" value="GDHRDH"/>
</dbReference>
<dbReference type="PROSITE" id="PS00061">
    <property type="entry name" value="ADH_SHORT"/>
    <property type="match status" value="1"/>
</dbReference>
<dbReference type="EC" id="1.1.1.69" evidence="2"/>
<name>A0A2A6FMR5_9HYPH</name>
<reference evidence="2 3" key="1">
    <citation type="submission" date="2017-09" db="EMBL/GenBank/DDBJ databases">
        <title>Mesorhizobum sanjuanii sp. nov. isolated from nodules of Lotus tenuis in saline-alkaline lowlands of Flooding Pampa.</title>
        <authorList>
            <person name="Sannazzaro A.I."/>
            <person name="Torres Tejerizo G.A."/>
            <person name="Fontana F."/>
            <person name="Cumpa Velazquez L.M."/>
            <person name="Hansen L."/>
            <person name="Pistorio M."/>
            <person name="Estrella M.J."/>
        </authorList>
    </citation>
    <scope>NUCLEOTIDE SEQUENCE [LARGE SCALE GENOMIC DNA]</scope>
    <source>
        <strain evidence="2 3">BSA136</strain>
    </source>
</reference>
<comment type="similarity">
    <text evidence="1">Belongs to the short-chain dehydrogenases/reductases (SDR) family.</text>
</comment>
<evidence type="ECO:0000313" key="2">
    <source>
        <dbReference type="EMBL" id="PDQ23032.1"/>
    </source>
</evidence>
<evidence type="ECO:0000256" key="1">
    <source>
        <dbReference type="ARBA" id="ARBA00006484"/>
    </source>
</evidence>
<comment type="caution">
    <text evidence="2">The sequence shown here is derived from an EMBL/GenBank/DDBJ whole genome shotgun (WGS) entry which is preliminary data.</text>
</comment>
<dbReference type="InterPro" id="IPR036291">
    <property type="entry name" value="NAD(P)-bd_dom_sf"/>
</dbReference>
<evidence type="ECO:0000313" key="3">
    <source>
        <dbReference type="Proteomes" id="UP000219182"/>
    </source>
</evidence>